<reference evidence="8 9" key="1">
    <citation type="submission" date="2016-11" db="EMBL/GenBank/DDBJ databases">
        <title>Comparison of Traditional DNA-DNA Hybridization with In Silico Genomic Analysis.</title>
        <authorList>
            <person name="Nicholson A.C."/>
            <person name="Sammons S."/>
            <person name="Humrighouse B.W."/>
            <person name="Graziano J."/>
            <person name="Lasker B."/>
            <person name="Whitney A.M."/>
            <person name="Mcquiston J.R."/>
        </authorList>
    </citation>
    <scope>NUCLEOTIDE SEQUENCE [LARGE SCALE GENOMIC DNA]</scope>
    <source>
        <strain evidence="6 9">H1892</strain>
        <strain evidence="7 8">H2381</strain>
    </source>
</reference>
<dbReference type="GO" id="GO:0022857">
    <property type="term" value="F:transmembrane transporter activity"/>
    <property type="evidence" value="ECO:0007669"/>
    <property type="project" value="InterPro"/>
</dbReference>
<keyword evidence="3 4" id="KW-0472">Membrane</keyword>
<feature type="transmembrane region" description="Helical" evidence="4">
    <location>
        <begin position="110"/>
        <end position="127"/>
    </location>
</feature>
<comment type="caution">
    <text evidence="7">The sequence shown here is derived from an EMBL/GenBank/DDBJ whole genome shotgun (WGS) entry which is preliminary data.</text>
</comment>
<dbReference type="RefSeq" id="WP_035744108.1">
    <property type="nucleotide sequence ID" value="NZ_CALUEG010000020.1"/>
</dbReference>
<evidence type="ECO:0000256" key="2">
    <source>
        <dbReference type="ARBA" id="ARBA00022989"/>
    </source>
</evidence>
<dbReference type="Proteomes" id="UP000196640">
    <property type="component" value="Unassembled WGS sequence"/>
</dbReference>
<dbReference type="CDD" id="cd17355">
    <property type="entry name" value="MFS_YcxA_like"/>
    <property type="match status" value="1"/>
</dbReference>
<dbReference type="InterPro" id="IPR011701">
    <property type="entry name" value="MFS"/>
</dbReference>
<dbReference type="STRING" id="366616.CG51_01330"/>
<gene>
    <name evidence="7" type="ORF">CDV52_17510</name>
    <name evidence="6" type="ORF">CDV53_07505</name>
</gene>
<evidence type="ECO:0000313" key="9">
    <source>
        <dbReference type="Proteomes" id="UP000214673"/>
    </source>
</evidence>
<feature type="transmembrane region" description="Helical" evidence="4">
    <location>
        <begin position="385"/>
        <end position="404"/>
    </location>
</feature>
<evidence type="ECO:0000313" key="6">
    <source>
        <dbReference type="EMBL" id="OWJ76742.1"/>
    </source>
</evidence>
<evidence type="ECO:0000256" key="3">
    <source>
        <dbReference type="ARBA" id="ARBA00023136"/>
    </source>
</evidence>
<dbReference type="InterPro" id="IPR050327">
    <property type="entry name" value="Proton-linked_MCT"/>
</dbReference>
<dbReference type="PROSITE" id="PS50850">
    <property type="entry name" value="MFS"/>
    <property type="match status" value="1"/>
</dbReference>
<dbReference type="AlphaFoldDB" id="A0A212AJT5"/>
<evidence type="ECO:0000256" key="1">
    <source>
        <dbReference type="ARBA" id="ARBA00022692"/>
    </source>
</evidence>
<keyword evidence="1 4" id="KW-0812">Transmembrane</keyword>
<proteinExistence type="predicted"/>
<dbReference type="EMBL" id="NIPX01000033">
    <property type="protein sequence ID" value="OWJ81760.1"/>
    <property type="molecule type" value="Genomic_DNA"/>
</dbReference>
<organism evidence="7 8">
    <name type="scientific">Haematobacter missouriensis</name>
    <dbReference type="NCBI Taxonomy" id="366616"/>
    <lineage>
        <taxon>Bacteria</taxon>
        <taxon>Pseudomonadati</taxon>
        <taxon>Pseudomonadota</taxon>
        <taxon>Alphaproteobacteria</taxon>
        <taxon>Rhodobacterales</taxon>
        <taxon>Paracoccaceae</taxon>
        <taxon>Haematobacter</taxon>
    </lineage>
</organism>
<dbReference type="EMBL" id="NIPV01000024">
    <property type="protein sequence ID" value="OWJ76742.1"/>
    <property type="molecule type" value="Genomic_DNA"/>
</dbReference>
<dbReference type="Pfam" id="PF07690">
    <property type="entry name" value="MFS_1"/>
    <property type="match status" value="1"/>
</dbReference>
<dbReference type="OrthoDB" id="146345at2"/>
<keyword evidence="9" id="KW-1185">Reference proteome</keyword>
<dbReference type="Gene3D" id="1.20.1250.20">
    <property type="entry name" value="MFS general substrate transporter like domains"/>
    <property type="match status" value="1"/>
</dbReference>
<feature type="transmembrane region" description="Helical" evidence="4">
    <location>
        <begin position="214"/>
        <end position="236"/>
    </location>
</feature>
<feature type="transmembrane region" description="Helical" evidence="4">
    <location>
        <begin position="354"/>
        <end position="373"/>
    </location>
</feature>
<feature type="transmembrane region" description="Helical" evidence="4">
    <location>
        <begin position="12"/>
        <end position="37"/>
    </location>
</feature>
<feature type="transmembrane region" description="Helical" evidence="4">
    <location>
        <begin position="139"/>
        <end position="158"/>
    </location>
</feature>
<dbReference type="InterPro" id="IPR020846">
    <property type="entry name" value="MFS_dom"/>
</dbReference>
<feature type="transmembrane region" description="Helical" evidence="4">
    <location>
        <begin position="80"/>
        <end position="98"/>
    </location>
</feature>
<dbReference type="SUPFAM" id="SSF103473">
    <property type="entry name" value="MFS general substrate transporter"/>
    <property type="match status" value="1"/>
</dbReference>
<evidence type="ECO:0000256" key="4">
    <source>
        <dbReference type="SAM" id="Phobius"/>
    </source>
</evidence>
<keyword evidence="2 4" id="KW-1133">Transmembrane helix</keyword>
<protein>
    <submittedName>
        <fullName evidence="7">MFS transporter</fullName>
    </submittedName>
</protein>
<evidence type="ECO:0000259" key="5">
    <source>
        <dbReference type="PROSITE" id="PS50850"/>
    </source>
</evidence>
<feature type="transmembrane region" description="Helical" evidence="4">
    <location>
        <begin position="321"/>
        <end position="342"/>
    </location>
</feature>
<name>A0A212AJT5_9RHOB</name>
<feature type="transmembrane region" description="Helical" evidence="4">
    <location>
        <begin position="49"/>
        <end position="68"/>
    </location>
</feature>
<sequence>MTNTLSRDRLFTPILIGGCIIILINFAIRASFGVFQIPVAEEFGWPRSYFSLAIAIQNLAWGIGQPVFGAIAERWGDKRAIIIGALFYAAGLVLTAWASTPGMVQSLEVLVGFGIAGTGFGVILAVVGRSASDDNRSLALGVVTAAGSAGQIIGAPIAELLLAQFPWQTVFVIFAGAILCALFALPLIRAPERASTEVDEPLGRVLARAVKDPSYILIFLGFFSCGYQLGFITAHFPAFVTELCAPISAGSWLSSIGITSTSALGALAIAVIGLMNVGGTILAGMLGKTYSKKYLLAGIYLARTVVSAAFIMAPVTPGSVLLFSAAMGSLWLATVPLTSGLVAQIFGLRYMGTLYGLVFFSHQLGSFMGVWLGGALYDMYGNYTLVWWIGVGIGAFSALVHLPVNERPYAMRGATA</sequence>
<evidence type="ECO:0000313" key="7">
    <source>
        <dbReference type="EMBL" id="OWJ81760.1"/>
    </source>
</evidence>
<dbReference type="PANTHER" id="PTHR11360:SF284">
    <property type="entry name" value="EG:103B4.3 PROTEIN-RELATED"/>
    <property type="match status" value="1"/>
</dbReference>
<accession>A0A212AJT5</accession>
<dbReference type="PANTHER" id="PTHR11360">
    <property type="entry name" value="MONOCARBOXYLATE TRANSPORTER"/>
    <property type="match status" value="1"/>
</dbReference>
<feature type="transmembrane region" description="Helical" evidence="4">
    <location>
        <begin position="256"/>
        <end position="282"/>
    </location>
</feature>
<dbReference type="InterPro" id="IPR036259">
    <property type="entry name" value="MFS_trans_sf"/>
</dbReference>
<evidence type="ECO:0000313" key="8">
    <source>
        <dbReference type="Proteomes" id="UP000196640"/>
    </source>
</evidence>
<feature type="transmembrane region" description="Helical" evidence="4">
    <location>
        <begin position="170"/>
        <end position="188"/>
    </location>
</feature>
<feature type="transmembrane region" description="Helical" evidence="4">
    <location>
        <begin position="294"/>
        <end position="315"/>
    </location>
</feature>
<feature type="domain" description="Major facilitator superfamily (MFS) profile" evidence="5">
    <location>
        <begin position="10"/>
        <end position="409"/>
    </location>
</feature>
<dbReference type="Proteomes" id="UP000214673">
    <property type="component" value="Unassembled WGS sequence"/>
</dbReference>